<name>A0AA88GJ09_NAELO</name>
<feature type="compositionally biased region" description="Polar residues" evidence="1">
    <location>
        <begin position="100"/>
        <end position="109"/>
    </location>
</feature>
<feature type="region of interest" description="Disordered" evidence="1">
    <location>
        <begin position="153"/>
        <end position="180"/>
    </location>
</feature>
<comment type="caution">
    <text evidence="2">The sequence shown here is derived from an EMBL/GenBank/DDBJ whole genome shotgun (WGS) entry which is preliminary data.</text>
</comment>
<dbReference type="AlphaFoldDB" id="A0AA88GJ09"/>
<feature type="region of interest" description="Disordered" evidence="1">
    <location>
        <begin position="78"/>
        <end position="126"/>
    </location>
</feature>
<feature type="compositionally biased region" description="Polar residues" evidence="1">
    <location>
        <begin position="1"/>
        <end position="14"/>
    </location>
</feature>
<feature type="compositionally biased region" description="Polar residues" evidence="1">
    <location>
        <begin position="160"/>
        <end position="180"/>
    </location>
</feature>
<evidence type="ECO:0000313" key="2">
    <source>
        <dbReference type="EMBL" id="KAG2377690.1"/>
    </source>
</evidence>
<sequence length="218" mass="23998">MTSSPNGRSRTLSSPAMYMSPNLSPSSSSMSCSSPQFLQVASNDSNSTSQMSPVSPHQSEPFNFSSFREQYQQQFSLSKSESSITALKGNSGKQHHQRHNSTPAITVTESKPRSRKKSIAKSSPASPLIHIPSIQIQGVESAATSVSTVTAAIPKRTRRNSMSSLDKDNSSVSGPLTKQNKMQNTLSKTIVFNNYYDEIQFKKKHGPNCTFYKFTEYK</sequence>
<dbReference type="EMBL" id="PYSW02000037">
    <property type="protein sequence ID" value="KAG2377690.1"/>
    <property type="molecule type" value="Genomic_DNA"/>
</dbReference>
<organism evidence="2 3">
    <name type="scientific">Naegleria lovaniensis</name>
    <name type="common">Amoeba</name>
    <dbReference type="NCBI Taxonomy" id="51637"/>
    <lineage>
        <taxon>Eukaryota</taxon>
        <taxon>Discoba</taxon>
        <taxon>Heterolobosea</taxon>
        <taxon>Tetramitia</taxon>
        <taxon>Eutetramitia</taxon>
        <taxon>Vahlkampfiidae</taxon>
        <taxon>Naegleria</taxon>
    </lineage>
</organism>
<keyword evidence="3" id="KW-1185">Reference proteome</keyword>
<dbReference type="GeneID" id="68101660"/>
<feature type="compositionally biased region" description="Low complexity" evidence="1">
    <location>
        <begin position="17"/>
        <end position="35"/>
    </location>
</feature>
<accession>A0AA88GJ09</accession>
<gene>
    <name evidence="2" type="ORF">C9374_009206</name>
</gene>
<evidence type="ECO:0000313" key="3">
    <source>
        <dbReference type="Proteomes" id="UP000816034"/>
    </source>
</evidence>
<protein>
    <submittedName>
        <fullName evidence="2">Uncharacterized protein</fullName>
    </submittedName>
</protein>
<evidence type="ECO:0000256" key="1">
    <source>
        <dbReference type="SAM" id="MobiDB-lite"/>
    </source>
</evidence>
<proteinExistence type="predicted"/>
<reference evidence="2 3" key="1">
    <citation type="journal article" date="2018" name="BMC Genomics">
        <title>The genome of Naegleria lovaniensis, the basis for a comparative approach to unravel pathogenicity factors of the human pathogenic amoeba N. fowleri.</title>
        <authorList>
            <person name="Liechti N."/>
            <person name="Schurch N."/>
            <person name="Bruggmann R."/>
            <person name="Wittwer M."/>
        </authorList>
    </citation>
    <scope>NUCLEOTIDE SEQUENCE [LARGE SCALE GENOMIC DNA]</scope>
    <source>
        <strain evidence="2 3">ATCC 30569</strain>
    </source>
</reference>
<feature type="region of interest" description="Disordered" evidence="1">
    <location>
        <begin position="1"/>
        <end position="62"/>
    </location>
</feature>
<dbReference type="RefSeq" id="XP_044544952.1">
    <property type="nucleotide sequence ID" value="XM_044699368.1"/>
</dbReference>
<feature type="compositionally biased region" description="Polar residues" evidence="1">
    <location>
        <begin position="36"/>
        <end position="62"/>
    </location>
</feature>
<dbReference type="Proteomes" id="UP000816034">
    <property type="component" value="Unassembled WGS sequence"/>
</dbReference>